<reference evidence="14" key="1">
    <citation type="submission" date="2019-12" db="EMBL/GenBank/DDBJ databases">
        <title>Complete genome of Terracaulis silvestris 0127_4.</title>
        <authorList>
            <person name="Vieira S."/>
            <person name="Riedel T."/>
            <person name="Sproer C."/>
            <person name="Pascual J."/>
            <person name="Boedeker C."/>
            <person name="Overmann J."/>
        </authorList>
    </citation>
    <scope>NUCLEOTIDE SEQUENCE [LARGE SCALE GENOMIC DNA]</scope>
    <source>
        <strain evidence="14">0127_4</strain>
    </source>
</reference>
<dbReference type="EMBL" id="CP047045">
    <property type="protein sequence ID" value="QGZ93420.1"/>
    <property type="molecule type" value="Genomic_DNA"/>
</dbReference>
<comment type="similarity">
    <text evidence="8 9">Belongs to the TonB-dependent receptor family.</text>
</comment>
<evidence type="ECO:0000256" key="8">
    <source>
        <dbReference type="PROSITE-ProRule" id="PRU01360"/>
    </source>
</evidence>
<evidence type="ECO:0000256" key="4">
    <source>
        <dbReference type="ARBA" id="ARBA00022692"/>
    </source>
</evidence>
<protein>
    <submittedName>
        <fullName evidence="13">Colicin I receptor</fullName>
    </submittedName>
</protein>
<dbReference type="PROSITE" id="PS52016">
    <property type="entry name" value="TONB_DEPENDENT_REC_3"/>
    <property type="match status" value="1"/>
</dbReference>
<keyword evidence="2 8" id="KW-0813">Transport</keyword>
<evidence type="ECO:0000256" key="5">
    <source>
        <dbReference type="ARBA" id="ARBA00023077"/>
    </source>
</evidence>
<keyword evidence="5 9" id="KW-0798">TonB box</keyword>
<evidence type="ECO:0000313" key="13">
    <source>
        <dbReference type="EMBL" id="QGZ93420.1"/>
    </source>
</evidence>
<evidence type="ECO:0000256" key="7">
    <source>
        <dbReference type="ARBA" id="ARBA00023237"/>
    </source>
</evidence>
<comment type="subcellular location">
    <subcellularLocation>
        <location evidence="1 8">Cell outer membrane</location>
        <topology evidence="1 8">Multi-pass membrane protein</topology>
    </subcellularLocation>
</comment>
<keyword evidence="14" id="KW-1185">Reference proteome</keyword>
<evidence type="ECO:0000256" key="2">
    <source>
        <dbReference type="ARBA" id="ARBA00022448"/>
    </source>
</evidence>
<dbReference type="Gene3D" id="2.40.170.20">
    <property type="entry name" value="TonB-dependent receptor, beta-barrel domain"/>
    <property type="match status" value="1"/>
</dbReference>
<feature type="chain" id="PRO_5026026778" evidence="10">
    <location>
        <begin position="25"/>
        <end position="664"/>
    </location>
</feature>
<dbReference type="Pfam" id="PF00593">
    <property type="entry name" value="TonB_dep_Rec_b-barrel"/>
    <property type="match status" value="1"/>
</dbReference>
<dbReference type="AlphaFoldDB" id="A0A6I6MFX3"/>
<dbReference type="InterPro" id="IPR012910">
    <property type="entry name" value="Plug_dom"/>
</dbReference>
<accession>A0A6I6MFX3</accession>
<evidence type="ECO:0000256" key="6">
    <source>
        <dbReference type="ARBA" id="ARBA00023136"/>
    </source>
</evidence>
<evidence type="ECO:0000259" key="12">
    <source>
        <dbReference type="Pfam" id="PF07715"/>
    </source>
</evidence>
<evidence type="ECO:0000256" key="9">
    <source>
        <dbReference type="RuleBase" id="RU003357"/>
    </source>
</evidence>
<dbReference type="SUPFAM" id="SSF56935">
    <property type="entry name" value="Porins"/>
    <property type="match status" value="1"/>
</dbReference>
<dbReference type="Proteomes" id="UP000431269">
    <property type="component" value="Chromosome"/>
</dbReference>
<dbReference type="GO" id="GO:0009279">
    <property type="term" value="C:cell outer membrane"/>
    <property type="evidence" value="ECO:0007669"/>
    <property type="project" value="UniProtKB-SubCell"/>
</dbReference>
<dbReference type="PANTHER" id="PTHR30069">
    <property type="entry name" value="TONB-DEPENDENT OUTER MEMBRANE RECEPTOR"/>
    <property type="match status" value="1"/>
</dbReference>
<evidence type="ECO:0000259" key="11">
    <source>
        <dbReference type="Pfam" id="PF00593"/>
    </source>
</evidence>
<dbReference type="Pfam" id="PF07715">
    <property type="entry name" value="Plug"/>
    <property type="match status" value="1"/>
</dbReference>
<dbReference type="KEGG" id="tsv:DSM104635_00230"/>
<dbReference type="InterPro" id="IPR039426">
    <property type="entry name" value="TonB-dep_rcpt-like"/>
</dbReference>
<evidence type="ECO:0000313" key="14">
    <source>
        <dbReference type="Proteomes" id="UP000431269"/>
    </source>
</evidence>
<gene>
    <name evidence="13" type="primary">cirA_1</name>
    <name evidence="13" type="ORF">DSM104635_00230</name>
</gene>
<dbReference type="Gene3D" id="2.170.130.10">
    <property type="entry name" value="TonB-dependent receptor, plug domain"/>
    <property type="match status" value="1"/>
</dbReference>
<feature type="domain" description="TonB-dependent receptor plug" evidence="12">
    <location>
        <begin position="55"/>
        <end position="162"/>
    </location>
</feature>
<keyword evidence="13" id="KW-0675">Receptor</keyword>
<dbReference type="GO" id="GO:0044718">
    <property type="term" value="P:siderophore transmembrane transport"/>
    <property type="evidence" value="ECO:0007669"/>
    <property type="project" value="TreeGrafter"/>
</dbReference>
<sequence>MIRWGCSSLVFTASALLGAQAALADETVDPFALTPEQLFSAEVISVSRSAESVWESPAAVFVITAADMERAGVTSIPEALRLAPGVQVARINTSGWAISVRGFNSALANKLLVLVDGRETYDPLFSGVYWDVQDTALEDIDRIEIVRGPGASLWGANAVNGVINIITRRAEDTQGWLASVVSGNAEEAGVTLRYGAGGDAATQWRVFGRAYERGAGETPSGGDDNSDWRAWRGGFRVDSEMSADDRLTVQGDIYQSETGQLRLVSSLTAPFTALERETIEAEGANLLVRWTHETDNDGVLTVQSYLDLTARDQRTLSDRRTTFDLDVQYDFPSLGSHEIIAGVRYRYSSDDITPTEIIRSETTTHRSELLSAFVQDQITLAPAWRLTVGSKFDQNDYTGFEVQPNARLQWSGERQMAWASVSRALRSPSELDREFDILLAAGPPFPMSTLPLTIELLPSPEFESEEVLTYELGYRRQITRALAMDVALFHSEYDGLATLTPLAPQLGSDPPRFILIPIVTTNDTRGEANGGEVVLDWRLNESLGLSFAYSSLDISLDGPPGAINAELAEGQSPANQANLRLQWDATDRLAVDAAVYYVDELPALAIESYVRADLRIGYRLTDRLQLDVIGQNVFDDWHREFTAPGDANAAAIGRSVFGRLTWRP</sequence>
<dbReference type="InterPro" id="IPR000531">
    <property type="entry name" value="Beta-barrel_TonB"/>
</dbReference>
<dbReference type="GO" id="GO:0015344">
    <property type="term" value="F:siderophore uptake transmembrane transporter activity"/>
    <property type="evidence" value="ECO:0007669"/>
    <property type="project" value="TreeGrafter"/>
</dbReference>
<keyword evidence="10" id="KW-0732">Signal</keyword>
<feature type="signal peptide" evidence="10">
    <location>
        <begin position="1"/>
        <end position="24"/>
    </location>
</feature>
<organism evidence="13 14">
    <name type="scientific">Terricaulis silvestris</name>
    <dbReference type="NCBI Taxonomy" id="2686094"/>
    <lineage>
        <taxon>Bacteria</taxon>
        <taxon>Pseudomonadati</taxon>
        <taxon>Pseudomonadota</taxon>
        <taxon>Alphaproteobacteria</taxon>
        <taxon>Caulobacterales</taxon>
        <taxon>Caulobacteraceae</taxon>
        <taxon>Terricaulis</taxon>
    </lineage>
</organism>
<evidence type="ECO:0000256" key="10">
    <source>
        <dbReference type="SAM" id="SignalP"/>
    </source>
</evidence>
<evidence type="ECO:0000256" key="3">
    <source>
        <dbReference type="ARBA" id="ARBA00022452"/>
    </source>
</evidence>
<keyword evidence="4 8" id="KW-0812">Transmembrane</keyword>
<keyword evidence="6 8" id="KW-0472">Membrane</keyword>
<proteinExistence type="inferred from homology"/>
<keyword evidence="7 8" id="KW-0998">Cell outer membrane</keyword>
<evidence type="ECO:0000256" key="1">
    <source>
        <dbReference type="ARBA" id="ARBA00004571"/>
    </source>
</evidence>
<name>A0A6I6MFX3_9CAUL</name>
<dbReference type="InterPro" id="IPR036942">
    <property type="entry name" value="Beta-barrel_TonB_sf"/>
</dbReference>
<feature type="domain" description="TonB-dependent receptor-like beta-barrel" evidence="11">
    <location>
        <begin position="192"/>
        <end position="632"/>
    </location>
</feature>
<dbReference type="InterPro" id="IPR037066">
    <property type="entry name" value="Plug_dom_sf"/>
</dbReference>
<keyword evidence="3 8" id="KW-1134">Transmembrane beta strand</keyword>
<dbReference type="PANTHER" id="PTHR30069:SF27">
    <property type="entry name" value="BLL4766 PROTEIN"/>
    <property type="match status" value="1"/>
</dbReference>